<protein>
    <submittedName>
        <fullName evidence="2">Putative membrane protein</fullName>
    </submittedName>
</protein>
<proteinExistence type="predicted"/>
<name>A0A0U1QY68_YERP3</name>
<evidence type="ECO:0000313" key="2">
    <source>
        <dbReference type="EMBL" id="ABS47642.1"/>
    </source>
</evidence>
<sequence>MVTIESELPFRINYYLPLTAVITALQRLFVYMKQALFSAISWVISVINL</sequence>
<evidence type="ECO:0000313" key="3">
    <source>
        <dbReference type="Proteomes" id="UP000002412"/>
    </source>
</evidence>
<keyword evidence="1" id="KW-0472">Membrane</keyword>
<keyword evidence="1" id="KW-1133">Transmembrane helix</keyword>
<dbReference type="EMBL" id="CP000720">
    <property type="protein sequence ID" value="ABS47642.1"/>
    <property type="molecule type" value="Genomic_DNA"/>
</dbReference>
<accession>A0A0U1QY68</accession>
<reference evidence="2 3" key="1">
    <citation type="journal article" date="2007" name="PLoS Genet.">
        <title>The complete genome sequence of Yersinia pseudotuberculosis IP31758, the causative agent of Far East scarlet-like fever.</title>
        <authorList>
            <person name="Eppinger M."/>
            <person name="Rosovitz M.J."/>
            <person name="Fricke W.F."/>
            <person name="Rasko D.A."/>
            <person name="Kokorina G."/>
            <person name="Fayolle C."/>
            <person name="Lindler L.E."/>
            <person name="Carniel E."/>
            <person name="Ravel J."/>
        </authorList>
    </citation>
    <scope>NUCLEOTIDE SEQUENCE [LARGE SCALE GENOMIC DNA]</scope>
    <source>
        <strain evidence="2 3">IP 31758</strain>
    </source>
</reference>
<organism evidence="2 3">
    <name type="scientific">Yersinia pseudotuberculosis serotype O:1b (strain IP 31758)</name>
    <dbReference type="NCBI Taxonomy" id="349747"/>
    <lineage>
        <taxon>Bacteria</taxon>
        <taxon>Pseudomonadati</taxon>
        <taxon>Pseudomonadota</taxon>
        <taxon>Gammaproteobacteria</taxon>
        <taxon>Enterobacterales</taxon>
        <taxon>Yersiniaceae</taxon>
        <taxon>Yersinia</taxon>
    </lineage>
</organism>
<evidence type="ECO:0000256" key="1">
    <source>
        <dbReference type="SAM" id="Phobius"/>
    </source>
</evidence>
<feature type="transmembrane region" description="Helical" evidence="1">
    <location>
        <begin position="12"/>
        <end position="30"/>
    </location>
</feature>
<dbReference type="Proteomes" id="UP000002412">
    <property type="component" value="Chromosome"/>
</dbReference>
<dbReference type="AlphaFoldDB" id="A0A0U1QY68"/>
<keyword evidence="1" id="KW-0812">Transmembrane</keyword>
<dbReference type="KEGG" id="ypi:YpsIP31758_1938"/>
<gene>
    <name evidence="2" type="ordered locus">YpsIP31758_1938</name>
</gene>
<dbReference type="HOGENOM" id="CLU_3142466_0_0_6"/>